<gene>
    <name evidence="2" type="ORF">G8E09_08965</name>
</gene>
<dbReference type="AlphaFoldDB" id="A0A6H0FU31"/>
<dbReference type="RefSeq" id="WP_167563499.1">
    <property type="nucleotide sequence ID" value="NZ_CP049806.1"/>
</dbReference>
<sequence length="201" mass="23389">MSILKNYLSTQLCGFEKLLFLDKYELIISHFKSIGWVVSAFFISCLPKMNLNYLPNIYLENAIIEGIGPHFWNIVATSGFFLVGLFFLFPKFSFFPKWAYKILAGTYTSGMISLGLLIGELAFTFPDLWSFFEFWRVVLIFFALVVSIFLVYGIVYSTFYISRLLISDEITKQITKMDFRLRFFGFLIFSASPILFLLMEK</sequence>
<accession>A0A6H0FU31</accession>
<feature type="transmembrane region" description="Helical" evidence="1">
    <location>
        <begin position="137"/>
        <end position="161"/>
    </location>
</feature>
<feature type="transmembrane region" description="Helical" evidence="1">
    <location>
        <begin position="33"/>
        <end position="51"/>
    </location>
</feature>
<protein>
    <submittedName>
        <fullName evidence="2">Uncharacterized protein</fullName>
    </submittedName>
</protein>
<feature type="transmembrane region" description="Helical" evidence="1">
    <location>
        <begin position="71"/>
        <end position="90"/>
    </location>
</feature>
<organism evidence="2 3">
    <name type="scientific">Acinetobacter pittii</name>
    <name type="common">Acinetobacter genomosp. 3</name>
    <dbReference type="NCBI Taxonomy" id="48296"/>
    <lineage>
        <taxon>Bacteria</taxon>
        <taxon>Pseudomonadati</taxon>
        <taxon>Pseudomonadota</taxon>
        <taxon>Gammaproteobacteria</taxon>
        <taxon>Moraxellales</taxon>
        <taxon>Moraxellaceae</taxon>
        <taxon>Acinetobacter</taxon>
        <taxon>Acinetobacter calcoaceticus/baumannii complex</taxon>
    </lineage>
</organism>
<reference evidence="2 3" key="1">
    <citation type="submission" date="2020-03" db="EMBL/GenBank/DDBJ databases">
        <authorList>
            <person name="Zhang L."/>
            <person name="Han X."/>
            <person name="Chen Y."/>
            <person name="Yu Y."/>
        </authorList>
    </citation>
    <scope>NUCLEOTIDE SEQUENCE [LARGE SCALE GENOMIC DNA]</scope>
    <source>
        <strain evidence="2 3">A1254</strain>
    </source>
</reference>
<proteinExistence type="predicted"/>
<keyword evidence="1" id="KW-0472">Membrane</keyword>
<keyword evidence="1" id="KW-0812">Transmembrane</keyword>
<evidence type="ECO:0000313" key="3">
    <source>
        <dbReference type="Proteomes" id="UP000501692"/>
    </source>
</evidence>
<dbReference type="Proteomes" id="UP000501692">
    <property type="component" value="Chromosome"/>
</dbReference>
<keyword evidence="1" id="KW-1133">Transmembrane helix</keyword>
<evidence type="ECO:0000313" key="2">
    <source>
        <dbReference type="EMBL" id="QIT17832.1"/>
    </source>
</evidence>
<dbReference type="EMBL" id="CP049806">
    <property type="protein sequence ID" value="QIT17832.1"/>
    <property type="molecule type" value="Genomic_DNA"/>
</dbReference>
<evidence type="ECO:0000256" key="1">
    <source>
        <dbReference type="SAM" id="Phobius"/>
    </source>
</evidence>
<name>A0A6H0FU31_ACIPI</name>
<feature type="transmembrane region" description="Helical" evidence="1">
    <location>
        <begin position="102"/>
        <end position="125"/>
    </location>
</feature>
<feature type="transmembrane region" description="Helical" evidence="1">
    <location>
        <begin position="181"/>
        <end position="199"/>
    </location>
</feature>